<comment type="similarity">
    <text evidence="1 3">Belongs to the short-chain dehydrogenases/reductases (SDR) family.</text>
</comment>
<reference evidence="4 5" key="1">
    <citation type="submission" date="2019-08" db="EMBL/GenBank/DDBJ databases">
        <authorList>
            <person name="Alioto T."/>
            <person name="Alioto T."/>
            <person name="Gomez Garrido J."/>
        </authorList>
    </citation>
    <scope>NUCLEOTIDE SEQUENCE [LARGE SCALE GENOMIC DNA]</scope>
</reference>
<evidence type="ECO:0000313" key="4">
    <source>
        <dbReference type="EMBL" id="VVC26147.1"/>
    </source>
</evidence>
<dbReference type="PANTHER" id="PTHR43115">
    <property type="entry name" value="DEHYDROGENASE/REDUCTASE SDR FAMILY MEMBER 11"/>
    <property type="match status" value="1"/>
</dbReference>
<dbReference type="Gene3D" id="3.40.50.720">
    <property type="entry name" value="NAD(P)-binding Rossmann-like Domain"/>
    <property type="match status" value="1"/>
</dbReference>
<keyword evidence="5" id="KW-1185">Reference proteome</keyword>
<evidence type="ECO:0000256" key="1">
    <source>
        <dbReference type="ARBA" id="ARBA00006484"/>
    </source>
</evidence>
<dbReference type="Proteomes" id="UP000325440">
    <property type="component" value="Unassembled WGS sequence"/>
</dbReference>
<keyword evidence="2" id="KW-0560">Oxidoreductase</keyword>
<dbReference type="PANTHER" id="PTHR43115:SF4">
    <property type="entry name" value="DEHYDROGENASE_REDUCTASE SDR FAMILY MEMBER 11"/>
    <property type="match status" value="1"/>
</dbReference>
<evidence type="ECO:0000256" key="2">
    <source>
        <dbReference type="ARBA" id="ARBA00023002"/>
    </source>
</evidence>
<evidence type="ECO:0000313" key="5">
    <source>
        <dbReference type="Proteomes" id="UP000325440"/>
    </source>
</evidence>
<dbReference type="PRINTS" id="PR00081">
    <property type="entry name" value="GDHRDH"/>
</dbReference>
<name>A0A5E4M6U2_9HEMI</name>
<dbReference type="InterPro" id="IPR002347">
    <property type="entry name" value="SDR_fam"/>
</dbReference>
<accession>A0A5E4M6U2</accession>
<dbReference type="FunFam" id="3.40.50.720:FF:000047">
    <property type="entry name" value="NADP-dependent L-serine/L-allo-threonine dehydrogenase"/>
    <property type="match status" value="1"/>
</dbReference>
<dbReference type="PRINTS" id="PR00080">
    <property type="entry name" value="SDRFAMILY"/>
</dbReference>
<protein>
    <submittedName>
        <fullName evidence="4">Short-chain dehydrogenase/reductase SDR,NAD(P)-binding domain</fullName>
    </submittedName>
</protein>
<dbReference type="AlphaFoldDB" id="A0A5E4M6U2"/>
<dbReference type="Pfam" id="PF00106">
    <property type="entry name" value="adh_short"/>
    <property type="match status" value="1"/>
</dbReference>
<dbReference type="OrthoDB" id="1933717at2759"/>
<proteinExistence type="inferred from homology"/>
<dbReference type="EMBL" id="CABPRJ010000026">
    <property type="protein sequence ID" value="VVC26147.1"/>
    <property type="molecule type" value="Genomic_DNA"/>
</dbReference>
<organism evidence="4 5">
    <name type="scientific">Cinara cedri</name>
    <dbReference type="NCBI Taxonomy" id="506608"/>
    <lineage>
        <taxon>Eukaryota</taxon>
        <taxon>Metazoa</taxon>
        <taxon>Ecdysozoa</taxon>
        <taxon>Arthropoda</taxon>
        <taxon>Hexapoda</taxon>
        <taxon>Insecta</taxon>
        <taxon>Pterygota</taxon>
        <taxon>Neoptera</taxon>
        <taxon>Paraneoptera</taxon>
        <taxon>Hemiptera</taxon>
        <taxon>Sternorrhyncha</taxon>
        <taxon>Aphidomorpha</taxon>
        <taxon>Aphidoidea</taxon>
        <taxon>Aphididae</taxon>
        <taxon>Lachninae</taxon>
        <taxon>Cinara</taxon>
    </lineage>
</organism>
<dbReference type="InterPro" id="IPR036291">
    <property type="entry name" value="NAD(P)-bd_dom_sf"/>
</dbReference>
<gene>
    <name evidence="4" type="ORF">CINCED_3A010977</name>
</gene>
<dbReference type="SUPFAM" id="SSF51735">
    <property type="entry name" value="NAD(P)-binding Rossmann-fold domains"/>
    <property type="match status" value="1"/>
</dbReference>
<sequence length="246" mass="27461">MDRWQGKVAIVTGASSGIGEETCKQLVEKGMIVVGLARREDKLRELENQLKEKQGKFYYVKVDLCSEENILEAFAWVKKTLKSVDVLINNAGVLKLTDSLGKTNDWKLLFDTNVIGLNICCREAINIMKELKINGHVVNVNSITGHQIINNFPKIDIYGATKNTVTTLTEYLRILMSREKLPIRVTSVSPGLVLTDMAAQFDLKITNENSILKPIDIADAILYALSAPQRVNVSEIIIRPSMDDVN</sequence>
<evidence type="ECO:0000256" key="3">
    <source>
        <dbReference type="RuleBase" id="RU000363"/>
    </source>
</evidence>
<dbReference type="GO" id="GO:0016616">
    <property type="term" value="F:oxidoreductase activity, acting on the CH-OH group of donors, NAD or NADP as acceptor"/>
    <property type="evidence" value="ECO:0007669"/>
    <property type="project" value="UniProtKB-ARBA"/>
</dbReference>